<organism evidence="4 5">
    <name type="scientific">Chytriomyces confervae</name>
    <dbReference type="NCBI Taxonomy" id="246404"/>
    <lineage>
        <taxon>Eukaryota</taxon>
        <taxon>Fungi</taxon>
        <taxon>Fungi incertae sedis</taxon>
        <taxon>Chytridiomycota</taxon>
        <taxon>Chytridiomycota incertae sedis</taxon>
        <taxon>Chytridiomycetes</taxon>
        <taxon>Chytridiales</taxon>
        <taxon>Chytriomycetaceae</taxon>
        <taxon>Chytriomyces</taxon>
    </lineage>
</organism>
<dbReference type="GO" id="GO:0004535">
    <property type="term" value="F:poly(A)-specific ribonuclease activity"/>
    <property type="evidence" value="ECO:0007669"/>
    <property type="project" value="InterPro"/>
</dbReference>
<dbReference type="InterPro" id="IPR014789">
    <property type="entry name" value="PolyA-riboNase_RNA-binding"/>
</dbReference>
<dbReference type="Gene3D" id="3.30.70.330">
    <property type="match status" value="1"/>
</dbReference>
<evidence type="ECO:0000256" key="2">
    <source>
        <dbReference type="SAM" id="MobiDB-lite"/>
    </source>
</evidence>
<dbReference type="GO" id="GO:0005634">
    <property type="term" value="C:nucleus"/>
    <property type="evidence" value="ECO:0007669"/>
    <property type="project" value="InterPro"/>
</dbReference>
<keyword evidence="5" id="KW-1185">Reference proteome</keyword>
<dbReference type="GO" id="GO:0003723">
    <property type="term" value="F:RNA binding"/>
    <property type="evidence" value="ECO:0007669"/>
    <property type="project" value="InterPro"/>
</dbReference>
<dbReference type="AlphaFoldDB" id="A0A507FG39"/>
<evidence type="ECO:0000313" key="5">
    <source>
        <dbReference type="Proteomes" id="UP000320333"/>
    </source>
</evidence>
<dbReference type="Gene3D" id="3.30.420.10">
    <property type="entry name" value="Ribonuclease H-like superfamily/Ribonuclease H"/>
    <property type="match status" value="1"/>
</dbReference>
<feature type="compositionally biased region" description="Acidic residues" evidence="2">
    <location>
        <begin position="775"/>
        <end position="794"/>
    </location>
</feature>
<reference evidence="4 5" key="1">
    <citation type="journal article" date="2019" name="Sci. Rep.">
        <title>Comparative genomics of chytrid fungi reveal insights into the obligate biotrophic and pathogenic lifestyle of Synchytrium endobioticum.</title>
        <authorList>
            <person name="van de Vossenberg B.T.L.H."/>
            <person name="Warris S."/>
            <person name="Nguyen H.D.T."/>
            <person name="van Gent-Pelzer M.P.E."/>
            <person name="Joly D.L."/>
            <person name="van de Geest H.C."/>
            <person name="Bonants P.J.M."/>
            <person name="Smith D.S."/>
            <person name="Levesque C.A."/>
            <person name="van der Lee T.A.J."/>
        </authorList>
    </citation>
    <scope>NUCLEOTIDE SEQUENCE [LARGE SCALE GENOMIC DNA]</scope>
    <source>
        <strain evidence="4 5">CBS 675.73</strain>
    </source>
</reference>
<dbReference type="STRING" id="246404.A0A507FG39"/>
<dbReference type="PANTHER" id="PTHR15092">
    <property type="entry name" value="POLY A -SPECIFIC RIBONUCLEASE/TARGET OF EGR1, MEMBER 1"/>
    <property type="match status" value="1"/>
</dbReference>
<feature type="region of interest" description="Disordered" evidence="2">
    <location>
        <begin position="761"/>
        <end position="812"/>
    </location>
</feature>
<evidence type="ECO:0000259" key="3">
    <source>
        <dbReference type="Pfam" id="PF08675"/>
    </source>
</evidence>
<dbReference type="SUPFAM" id="SSF53098">
    <property type="entry name" value="Ribonuclease H-like"/>
    <property type="match status" value="1"/>
</dbReference>
<name>A0A507FG39_9FUNG</name>
<dbReference type="InterPro" id="IPR012337">
    <property type="entry name" value="RNaseH-like_sf"/>
</dbReference>
<evidence type="ECO:0000256" key="1">
    <source>
        <dbReference type="ARBA" id="ARBA00008372"/>
    </source>
</evidence>
<dbReference type="SUPFAM" id="SSF82708">
    <property type="entry name" value="R3H domain"/>
    <property type="match status" value="1"/>
</dbReference>
<dbReference type="InterPro" id="IPR051181">
    <property type="entry name" value="CAF1_poly(A)_ribonucleases"/>
</dbReference>
<feature type="domain" description="Poly(A)-specific ribonuclease RNA-binding" evidence="3">
    <location>
        <begin position="660"/>
        <end position="712"/>
    </location>
</feature>
<gene>
    <name evidence="4" type="ORF">CcCBS67573_g04159</name>
</gene>
<sequence length="812" mass="89871">MERDLWAFGSRALCFTLHERSNRDIARLRGSAGGRINHASNRTTVLKCSLLRDVKGSSKEEIIFSLHRSNFGLSCLLMERAVVGIGTTAGIRAASLKGVLAPVLAVVLVQQPPTGAVSGRSNGIAAFLQLPTCMCIRVDLPRAYDIASASRSGATSTKQVDSSNPTQEALHLPLLAPKLQQMSAIRLLPDYPEQMTTRGAFYAASSATADPTSWPSGFVPRLNAVFIVAGVRLGYTLPKVQAAISTCDFIAIDTELTGLHKTAAESASFADTPQLRYDKLRSSSQNFAVIQFGVSTFTWDATVKKYVSRSFNFPIFPSAGRALLGLDRRFLVESSAVDFLLQNNFDFNETFQNGIPYVRYDEESAARIKINEVEAPSSNIMTIEDKDREYVETAMSDVQEWLQNSTEPYVSITAENGFKKRLIHQEVRIRFNHFLGTRSRGRDVQVSKLNETERARAMSGEDEFKYKLIGELEYLIGFRSVIDMISKSRKPVVGHNMYLDLCQTIQKFCFELPEAVAEFKTLCHNIFPTIYDTKHIANTDTKILALVSNSTLSEMSSRLAIEIREPKINFRDYANGQNDKFHEAAFDAFSTGAAFLRMIYHIAGLGSGERLDLALMIEETTPASTESATPTASQETLKRFVNKLNVMRSDEPVLDLVGESDTINRSHLLHVSNFPSAWKTHTLISVAYPLFGNVMVRWLGPTACFVVAMDRTRIGADSVDDLRVAVEERAGVKGCRVLLHDDYIAMEAKLVDSGNAIESAGLGESSRKRARSNSDDEEAEDGEILEDGEEEQTEMEGQRAKRPKSEGSCIIS</sequence>
<proteinExistence type="inferred from homology"/>
<dbReference type="GO" id="GO:0046872">
    <property type="term" value="F:metal ion binding"/>
    <property type="evidence" value="ECO:0007669"/>
    <property type="project" value="InterPro"/>
</dbReference>
<dbReference type="EMBL" id="QEAP01000119">
    <property type="protein sequence ID" value="TPX74560.1"/>
    <property type="molecule type" value="Genomic_DNA"/>
</dbReference>
<dbReference type="Proteomes" id="UP000320333">
    <property type="component" value="Unassembled WGS sequence"/>
</dbReference>
<dbReference type="OrthoDB" id="1432093at2759"/>
<evidence type="ECO:0000313" key="4">
    <source>
        <dbReference type="EMBL" id="TPX74560.1"/>
    </source>
</evidence>
<dbReference type="GO" id="GO:0000289">
    <property type="term" value="P:nuclear-transcribed mRNA poly(A) tail shortening"/>
    <property type="evidence" value="ECO:0007669"/>
    <property type="project" value="TreeGrafter"/>
</dbReference>
<dbReference type="GO" id="GO:1990432">
    <property type="term" value="P:siRNA 3'-end processing"/>
    <property type="evidence" value="ECO:0007669"/>
    <property type="project" value="TreeGrafter"/>
</dbReference>
<dbReference type="InterPro" id="IPR036867">
    <property type="entry name" value="R3H_dom_sf"/>
</dbReference>
<dbReference type="Gene3D" id="3.30.1370.50">
    <property type="entry name" value="R3H-like domain"/>
    <property type="match status" value="1"/>
</dbReference>
<dbReference type="InterPro" id="IPR036397">
    <property type="entry name" value="RNaseH_sf"/>
</dbReference>
<dbReference type="InterPro" id="IPR012677">
    <property type="entry name" value="Nucleotide-bd_a/b_plait_sf"/>
</dbReference>
<dbReference type="Pfam" id="PF04857">
    <property type="entry name" value="CAF1"/>
    <property type="match status" value="1"/>
</dbReference>
<protein>
    <recommendedName>
        <fullName evidence="3">Poly(A)-specific ribonuclease RNA-binding domain-containing protein</fullName>
    </recommendedName>
</protein>
<feature type="compositionally biased region" description="Basic and acidic residues" evidence="2">
    <location>
        <begin position="796"/>
        <end position="805"/>
    </location>
</feature>
<dbReference type="PANTHER" id="PTHR15092:SF22">
    <property type="entry name" value="POLY(A)-SPECIFIC RIBONUCLEASE PNLDC1"/>
    <property type="match status" value="1"/>
</dbReference>
<comment type="similarity">
    <text evidence="1">Belongs to the CAF1 family.</text>
</comment>
<comment type="caution">
    <text evidence="4">The sequence shown here is derived from an EMBL/GenBank/DDBJ whole genome shotgun (WGS) entry which is preliminary data.</text>
</comment>
<dbReference type="GO" id="GO:1990431">
    <property type="term" value="P:priRNA 3'-end processing"/>
    <property type="evidence" value="ECO:0007669"/>
    <property type="project" value="TreeGrafter"/>
</dbReference>
<accession>A0A507FG39</accession>
<dbReference type="GO" id="GO:0005737">
    <property type="term" value="C:cytoplasm"/>
    <property type="evidence" value="ECO:0007669"/>
    <property type="project" value="InterPro"/>
</dbReference>
<dbReference type="InterPro" id="IPR006941">
    <property type="entry name" value="RNase_CAF1"/>
</dbReference>
<dbReference type="Pfam" id="PF08675">
    <property type="entry name" value="RNA_bind"/>
    <property type="match status" value="1"/>
</dbReference>